<name>A0A6J7K9X6_9ZZZZ</name>
<feature type="compositionally biased region" description="Basic and acidic residues" evidence="1">
    <location>
        <begin position="211"/>
        <end position="221"/>
    </location>
</feature>
<organism evidence="2">
    <name type="scientific">freshwater metagenome</name>
    <dbReference type="NCBI Taxonomy" id="449393"/>
    <lineage>
        <taxon>unclassified sequences</taxon>
        <taxon>metagenomes</taxon>
        <taxon>ecological metagenomes</taxon>
    </lineage>
</organism>
<gene>
    <name evidence="2" type="ORF">UFOPK3564_03591</name>
</gene>
<evidence type="ECO:0000256" key="1">
    <source>
        <dbReference type="SAM" id="MobiDB-lite"/>
    </source>
</evidence>
<feature type="compositionally biased region" description="Low complexity" evidence="1">
    <location>
        <begin position="251"/>
        <end position="268"/>
    </location>
</feature>
<proteinExistence type="predicted"/>
<evidence type="ECO:0000313" key="2">
    <source>
        <dbReference type="EMBL" id="CAB4952878.1"/>
    </source>
</evidence>
<reference evidence="2" key="1">
    <citation type="submission" date="2020-05" db="EMBL/GenBank/DDBJ databases">
        <authorList>
            <person name="Chiriac C."/>
            <person name="Salcher M."/>
            <person name="Ghai R."/>
            <person name="Kavagutti S V."/>
        </authorList>
    </citation>
    <scope>NUCLEOTIDE SEQUENCE</scope>
</reference>
<dbReference type="AlphaFoldDB" id="A0A6J7K9X6"/>
<protein>
    <submittedName>
        <fullName evidence="2">Unannotated protein</fullName>
    </submittedName>
</protein>
<feature type="region of interest" description="Disordered" evidence="1">
    <location>
        <begin position="203"/>
        <end position="223"/>
    </location>
</feature>
<dbReference type="EMBL" id="CAFBMK010000364">
    <property type="protein sequence ID" value="CAB4952878.1"/>
    <property type="molecule type" value="Genomic_DNA"/>
</dbReference>
<sequence>MVDEVLLALRARDLVDGREHGVEVAELLEELRGGLVADAGDARDVVRRVALEPVEVGDERRRQAVAVDDGLVVVDLDLGDAARGGHDADEVALVDELELVAVARDDHGAELPLARVDGERADDVIGLPALRADVGVAEGGGDLRQERPLLAQEVGLLGPLRLVLGVDLLAPGHPGVPDDGRRDGPEVLVELHQHGREAEDRVRRLPGRGGDGLRQREERPVGQRVAVDQEEVGGLGGHGRTIAREAARPVGAGRSADGPGPRARPGRPGLLRAAVRGARSAVWDGVLAY</sequence>
<feature type="region of interest" description="Disordered" evidence="1">
    <location>
        <begin position="246"/>
        <end position="268"/>
    </location>
</feature>
<accession>A0A6J7K9X6</accession>